<protein>
    <submittedName>
        <fullName evidence="2">Uncharacterized protein</fullName>
    </submittedName>
</protein>
<keyword evidence="3" id="KW-1185">Reference proteome</keyword>
<dbReference type="Proteomes" id="UP000075737">
    <property type="component" value="Unassembled WGS sequence"/>
</dbReference>
<keyword evidence="1" id="KW-0472">Membrane</keyword>
<proteinExistence type="predicted"/>
<keyword evidence="1" id="KW-0812">Transmembrane</keyword>
<sequence>MKQFFFRLTKLFTGLFFCALGIAFTINARIGFSPWDVFHAGLAKTLGISIGTASIATGILILILVILLGEKVGLGTVLNMILIGAFLDLILNLNLIPTARNYILGVAMLIAGMIIFSFATYLYIQSAFGAGPRDSLMVALSRKTGYPIGFCRGFIELIVALTGWKLGGMIGIGTVLFAFLIGLFIQITFKIFKFDATKVKHETFENTIKQCFTSISEINKS</sequence>
<dbReference type="Pfam" id="PF19700">
    <property type="entry name" value="DUF6198"/>
    <property type="match status" value="1"/>
</dbReference>
<feature type="transmembrane region" description="Helical" evidence="1">
    <location>
        <begin position="170"/>
        <end position="192"/>
    </location>
</feature>
<evidence type="ECO:0000256" key="1">
    <source>
        <dbReference type="SAM" id="Phobius"/>
    </source>
</evidence>
<dbReference type="STRING" id="520767.ATZ99_12110"/>
<feature type="transmembrane region" description="Helical" evidence="1">
    <location>
        <begin position="47"/>
        <end position="69"/>
    </location>
</feature>
<reference evidence="2 3" key="1">
    <citation type="submission" date="2015-12" db="EMBL/GenBank/DDBJ databases">
        <title>Draft genome of Thermovenabulum gondwanense isolated from a red thermophilic microbial mat colonisisng an outflow channel of a bore well.</title>
        <authorList>
            <person name="Patel B.K."/>
        </authorList>
    </citation>
    <scope>NUCLEOTIDE SEQUENCE [LARGE SCALE GENOMIC DNA]</scope>
    <source>
        <strain evidence="2 3">R270</strain>
    </source>
</reference>
<dbReference type="PANTHER" id="PTHR40078">
    <property type="entry name" value="INTEGRAL MEMBRANE PROTEIN-RELATED"/>
    <property type="match status" value="1"/>
</dbReference>
<name>A0A162MIX3_9FIRM</name>
<comment type="caution">
    <text evidence="2">The sequence shown here is derived from an EMBL/GenBank/DDBJ whole genome shotgun (WGS) entry which is preliminary data.</text>
</comment>
<evidence type="ECO:0000313" key="2">
    <source>
        <dbReference type="EMBL" id="KYO66329.1"/>
    </source>
</evidence>
<feature type="transmembrane region" description="Helical" evidence="1">
    <location>
        <begin position="102"/>
        <end position="124"/>
    </location>
</feature>
<dbReference type="RefSeq" id="WP_068748347.1">
    <property type="nucleotide sequence ID" value="NZ_LOHZ01000028.1"/>
</dbReference>
<gene>
    <name evidence="2" type="ORF">ATZ99_12110</name>
</gene>
<organism evidence="2 3">
    <name type="scientific">Thermovenabulum gondwanense</name>
    <dbReference type="NCBI Taxonomy" id="520767"/>
    <lineage>
        <taxon>Bacteria</taxon>
        <taxon>Bacillati</taxon>
        <taxon>Bacillota</taxon>
        <taxon>Clostridia</taxon>
        <taxon>Thermosediminibacterales</taxon>
        <taxon>Thermosediminibacteraceae</taxon>
        <taxon>Thermovenabulum</taxon>
    </lineage>
</organism>
<evidence type="ECO:0000313" key="3">
    <source>
        <dbReference type="Proteomes" id="UP000075737"/>
    </source>
</evidence>
<feature type="transmembrane region" description="Helical" evidence="1">
    <location>
        <begin position="76"/>
        <end position="96"/>
    </location>
</feature>
<dbReference type="AlphaFoldDB" id="A0A162MIX3"/>
<accession>A0A162MIX3</accession>
<dbReference type="EMBL" id="LOHZ01000028">
    <property type="protein sequence ID" value="KYO66329.1"/>
    <property type="molecule type" value="Genomic_DNA"/>
</dbReference>
<dbReference type="PATRIC" id="fig|520767.4.peg.1315"/>
<dbReference type="InterPro" id="IPR038750">
    <property type="entry name" value="YczE/YyaS-like"/>
</dbReference>
<dbReference type="OrthoDB" id="154912at2"/>
<dbReference type="PANTHER" id="PTHR40078:SF1">
    <property type="entry name" value="INTEGRAL MEMBRANE PROTEIN"/>
    <property type="match status" value="1"/>
</dbReference>
<keyword evidence="1" id="KW-1133">Transmembrane helix</keyword>